<organism evidence="1 2">
    <name type="scientific">Afipia clevelandensis ATCC 49720</name>
    <dbReference type="NCBI Taxonomy" id="883079"/>
    <lineage>
        <taxon>Bacteria</taxon>
        <taxon>Pseudomonadati</taxon>
        <taxon>Pseudomonadota</taxon>
        <taxon>Alphaproteobacteria</taxon>
        <taxon>Hyphomicrobiales</taxon>
        <taxon>Nitrobacteraceae</taxon>
        <taxon>Afipia</taxon>
    </lineage>
</organism>
<gene>
    <name evidence="1" type="ORF">HMPREF9696_03007</name>
</gene>
<dbReference type="PATRIC" id="fig|883079.3.peg.3070"/>
<dbReference type="OrthoDB" id="8266171at2"/>
<evidence type="ECO:0000313" key="2">
    <source>
        <dbReference type="Proteomes" id="UP000001095"/>
    </source>
</evidence>
<dbReference type="AlphaFoldDB" id="K8NU93"/>
<reference evidence="1 2" key="1">
    <citation type="submission" date="2012-04" db="EMBL/GenBank/DDBJ databases">
        <title>The Genome Sequence of Afipia clevelandensis ATCC 49720.</title>
        <authorList>
            <consortium name="The Broad Institute Genome Sequencing Platform"/>
            <person name="Earl A."/>
            <person name="Ward D."/>
            <person name="Feldgarden M."/>
            <person name="Gevers D."/>
            <person name="Huys G."/>
            <person name="Walker B."/>
            <person name="Young S.K."/>
            <person name="Zeng Q."/>
            <person name="Gargeya S."/>
            <person name="Fitzgerald M."/>
            <person name="Haas B."/>
            <person name="Abouelleil A."/>
            <person name="Alvarado L."/>
            <person name="Arachchi H.M."/>
            <person name="Berlin A."/>
            <person name="Chapman S.B."/>
            <person name="Goldberg J."/>
            <person name="Griggs A."/>
            <person name="Gujja S."/>
            <person name="Hansen M."/>
            <person name="Howarth C."/>
            <person name="Imamovic A."/>
            <person name="Larimer J."/>
            <person name="McCowen C."/>
            <person name="Montmayeur A."/>
            <person name="Murphy C."/>
            <person name="Neiman D."/>
            <person name="Pearson M."/>
            <person name="Priest M."/>
            <person name="Roberts A."/>
            <person name="Saif S."/>
            <person name="Shea T."/>
            <person name="Sisk P."/>
            <person name="Sykes S."/>
            <person name="Wortman J."/>
            <person name="Nusbaum C."/>
            <person name="Birren B."/>
        </authorList>
    </citation>
    <scope>NUCLEOTIDE SEQUENCE [LARGE SCALE GENOMIC DNA]</scope>
    <source>
        <strain evidence="1 2">ATCC 49720</strain>
    </source>
</reference>
<dbReference type="EMBL" id="AGWY01000012">
    <property type="protein sequence ID" value="EKS33887.1"/>
    <property type="molecule type" value="Genomic_DNA"/>
</dbReference>
<evidence type="ECO:0000313" key="1">
    <source>
        <dbReference type="EMBL" id="EKS33887.1"/>
    </source>
</evidence>
<accession>K8NU93</accession>
<comment type="caution">
    <text evidence="1">The sequence shown here is derived from an EMBL/GenBank/DDBJ whole genome shotgun (WGS) entry which is preliminary data.</text>
</comment>
<name>K8NU93_9BRAD</name>
<dbReference type="HOGENOM" id="CLU_1804708_0_0_5"/>
<protein>
    <submittedName>
        <fullName evidence="1">Uncharacterized protein</fullName>
    </submittedName>
</protein>
<dbReference type="RefSeq" id="WP_002713877.1">
    <property type="nucleotide sequence ID" value="NZ_KB375281.1"/>
</dbReference>
<proteinExistence type="predicted"/>
<sequence>MDLKLRGWNRDMGTHLIASHNLSDIPIRDDPKKTINRQKPGLFKNFGEVTVAWAQTLKFTGDYRMQIEFTEDDVFKLFRASYGRELDEDLLDRGFTISETLKKRILSEIKVADLTIGDLAKLGAASSDQRPAQTRTVSAFRKRS</sequence>
<dbReference type="Proteomes" id="UP000001095">
    <property type="component" value="Unassembled WGS sequence"/>
</dbReference>
<keyword evidence="2" id="KW-1185">Reference proteome</keyword>